<evidence type="ECO:0000313" key="6">
    <source>
        <dbReference type="EMBL" id="CAI6333499.1"/>
    </source>
</evidence>
<dbReference type="FunFam" id="3.30.390.110:FF:000002">
    <property type="entry name" value="60S ribosomal protein L28"/>
    <property type="match status" value="1"/>
</dbReference>
<proteinExistence type="inferred from homology"/>
<evidence type="ECO:0000313" key="7">
    <source>
        <dbReference type="Proteomes" id="UP001152607"/>
    </source>
</evidence>
<feature type="region of interest" description="Disordered" evidence="4">
    <location>
        <begin position="150"/>
        <end position="180"/>
    </location>
</feature>
<dbReference type="GO" id="GO:1990904">
    <property type="term" value="C:ribonucleoprotein complex"/>
    <property type="evidence" value="ECO:0007669"/>
    <property type="project" value="UniProtKB-KW"/>
</dbReference>
<feature type="compositionally biased region" description="Basic residues" evidence="4">
    <location>
        <begin position="168"/>
        <end position="180"/>
    </location>
</feature>
<evidence type="ECO:0000256" key="4">
    <source>
        <dbReference type="SAM" id="MobiDB-lite"/>
    </source>
</evidence>
<keyword evidence="2" id="KW-0689">Ribosomal protein</keyword>
<evidence type="ECO:0000259" key="5">
    <source>
        <dbReference type="Pfam" id="PF01778"/>
    </source>
</evidence>
<sequence>MQANFGNCTPKFPQHLERRPVGRYTAHTAEMATFSSDLIWEITRGNSATLVKRAQSGGVSFSRDQFNLRNKYSRKYEGLVADKAIGVQPGQEGGVVVLTKKTDKAHQPAAQIQTATIPAKRSTRKTYAGIINSTAGRNYRSDLRTDAVARASAIRKSQKPVKADKPAKVRGSKKAKQTEA</sequence>
<dbReference type="GO" id="GO:0006412">
    <property type="term" value="P:translation"/>
    <property type="evidence" value="ECO:0007669"/>
    <property type="project" value="InterPro"/>
</dbReference>
<dbReference type="InterPro" id="IPR029004">
    <property type="entry name" value="Ribosomal_eL28/Mak16"/>
</dbReference>
<comment type="similarity">
    <text evidence="1">Belongs to the eukaryotic ribosomal protein eL28 family.</text>
</comment>
<organism evidence="6 7">
    <name type="scientific">Periconia digitata</name>
    <dbReference type="NCBI Taxonomy" id="1303443"/>
    <lineage>
        <taxon>Eukaryota</taxon>
        <taxon>Fungi</taxon>
        <taxon>Dikarya</taxon>
        <taxon>Ascomycota</taxon>
        <taxon>Pezizomycotina</taxon>
        <taxon>Dothideomycetes</taxon>
        <taxon>Pleosporomycetidae</taxon>
        <taxon>Pleosporales</taxon>
        <taxon>Massarineae</taxon>
        <taxon>Periconiaceae</taxon>
        <taxon>Periconia</taxon>
    </lineage>
</organism>
<comment type="caution">
    <text evidence="6">The sequence shown here is derived from an EMBL/GenBank/DDBJ whole genome shotgun (WGS) entry which is preliminary data.</text>
</comment>
<feature type="domain" description="Ribosomal eL28/Mak16" evidence="5">
    <location>
        <begin position="38"/>
        <end position="157"/>
    </location>
</feature>
<keyword evidence="3" id="KW-0687">Ribonucleoprotein</keyword>
<dbReference type="PANTHER" id="PTHR10544">
    <property type="entry name" value="60S RIBOSOMAL PROTEIN L28"/>
    <property type="match status" value="1"/>
</dbReference>
<keyword evidence="7" id="KW-1185">Reference proteome</keyword>
<dbReference type="EMBL" id="CAOQHR010000004">
    <property type="protein sequence ID" value="CAI6333499.1"/>
    <property type="molecule type" value="Genomic_DNA"/>
</dbReference>
<dbReference type="GO" id="GO:0005840">
    <property type="term" value="C:ribosome"/>
    <property type="evidence" value="ECO:0007669"/>
    <property type="project" value="UniProtKB-KW"/>
</dbReference>
<dbReference type="Pfam" id="PF01778">
    <property type="entry name" value="Ribosomal_L28e"/>
    <property type="match status" value="1"/>
</dbReference>
<protein>
    <recommendedName>
        <fullName evidence="5">Ribosomal eL28/Mak16 domain-containing protein</fullName>
    </recommendedName>
</protein>
<gene>
    <name evidence="6" type="ORF">PDIGIT_LOCUS6540</name>
</gene>
<dbReference type="Gene3D" id="3.30.390.110">
    <property type="match status" value="1"/>
</dbReference>
<name>A0A9W4XIS7_9PLEO</name>
<dbReference type="Proteomes" id="UP001152607">
    <property type="component" value="Unassembled WGS sequence"/>
</dbReference>
<dbReference type="GO" id="GO:0003735">
    <property type="term" value="F:structural constituent of ribosome"/>
    <property type="evidence" value="ECO:0007669"/>
    <property type="project" value="InterPro"/>
</dbReference>
<reference evidence="6" key="1">
    <citation type="submission" date="2023-01" db="EMBL/GenBank/DDBJ databases">
        <authorList>
            <person name="Van Ghelder C."/>
            <person name="Rancurel C."/>
        </authorList>
    </citation>
    <scope>NUCLEOTIDE SEQUENCE</scope>
    <source>
        <strain evidence="6">CNCM I-4278</strain>
    </source>
</reference>
<dbReference type="InterPro" id="IPR002672">
    <property type="entry name" value="Ribosomal_eL28"/>
</dbReference>
<dbReference type="OrthoDB" id="338850at2759"/>
<evidence type="ECO:0000256" key="1">
    <source>
        <dbReference type="ARBA" id="ARBA00007926"/>
    </source>
</evidence>
<evidence type="ECO:0000256" key="2">
    <source>
        <dbReference type="ARBA" id="ARBA00022980"/>
    </source>
</evidence>
<accession>A0A9W4XIS7</accession>
<dbReference type="AlphaFoldDB" id="A0A9W4XIS7"/>
<evidence type="ECO:0000256" key="3">
    <source>
        <dbReference type="ARBA" id="ARBA00023274"/>
    </source>
</evidence>